<accession>A0A368X2D3</accession>
<dbReference type="GO" id="GO:0005524">
    <property type="term" value="F:ATP binding"/>
    <property type="evidence" value="ECO:0007669"/>
    <property type="project" value="InterPro"/>
</dbReference>
<dbReference type="PROSITE" id="PS51194">
    <property type="entry name" value="HELICASE_CTER"/>
    <property type="match status" value="1"/>
</dbReference>
<keyword evidence="5" id="KW-0547">Nucleotide-binding</keyword>
<name>A0A368X2D3_MARNT</name>
<evidence type="ECO:0000313" key="6">
    <source>
        <dbReference type="Proteomes" id="UP000253647"/>
    </source>
</evidence>
<proteinExistence type="predicted"/>
<dbReference type="GO" id="GO:0016787">
    <property type="term" value="F:hydrolase activity"/>
    <property type="evidence" value="ECO:0007669"/>
    <property type="project" value="UniProtKB-KW"/>
</dbReference>
<dbReference type="InterPro" id="IPR014001">
    <property type="entry name" value="Helicase_ATP-bd"/>
</dbReference>
<organism evidence="5 6">
    <name type="scientific">Marinobacter nauticus</name>
    <name type="common">Marinobacter hydrocarbonoclasticus</name>
    <name type="synonym">Marinobacter aquaeolei</name>
    <dbReference type="NCBI Taxonomy" id="2743"/>
    <lineage>
        <taxon>Bacteria</taxon>
        <taxon>Pseudomonadati</taxon>
        <taxon>Pseudomonadota</taxon>
        <taxon>Gammaproteobacteria</taxon>
        <taxon>Pseudomonadales</taxon>
        <taxon>Marinobacteraceae</taxon>
        <taxon>Marinobacter</taxon>
    </lineage>
</organism>
<sequence>MSVTDWGLLSPEMVSEWINFNRGEKDWRYSAHDRQSMPAKQTEGVAYLWNVLAEQKVALLADEVGMGKTFQALGVAALLWKMKPDARILVMAPNRDLCLHWRREFSTLVSSHYRVVDHTVKNGVDGRAVPSIEICKSLADLDAAVRQGVSHFYLTTIHSLSGLLRGEDTDGRSPDIVAGERAKELHESIKLALGPQGFDLIIVDEAHYLRNIHGGSQRVAAAREFFGTRQDPLSKRALLLTATPSHTRLSDVNSVFSYFLDCGEGWTSEADRASHLLNNYGLRRMRLMEGDGKLFSKRHYRHEKPMPATFEGKPEAEGFFALYQKGLVAELNKKNENKSLMYGYLEGFESVGRDLLADDEASLQDQARDTPDSEKGKNDYSSAPDTNLLMGLTDSFYQAFNRFPGHPKYGRLIEECVPEKADLYRLPLSSLKHLIFVRRIPSVRELTQRLNERYDQMLGEMLITGLGLSSFDTHGQPRLKSLSRSEFEQLLESARTGDVQDESAEVDAGDEDADGMEEDYLASRVAQLFVVKKGAAGGQTDCANVRLRFTKPESLFSLFLEPSSDYLKGGYSYFYGDSERTRANYGVAARYERFSRWNSAADLREAVGETEAPQTAYSQELFTVWSLVFDELPGKLQEHMLNWANTSKPVAENFANYIQAGFLHASPVIVELYCWFAEYRRKGRIANVQEWYRGFFEFVRQEKIKGSLLLRYFVSALETFEALCDKIIDHQAGDWRKEWRSLKGLTSPAWYASGENNSARQRLILGFNSPFYPNVLVSTSVFQEGVNLHMNCHQVHHYGIAGSPGDNEQRVGRIDRLFGCVNKRLEFGGGDLAIHYPYLEGSVDEDQVASFIERKHQVEERMDACLQTKFDSEYRPTASKDWGQFFRTPIDHSDEDVVDPYPARFDRSKTLGSFYQPQDTHTFSDIAGTIRAHLESASDPLNDKIIEARSSQTSPKPLFIIDPRIERGQSRRHQPVFATLGFSPRFSALSPETAYIVSFASPIANREDFKKIALSELESFIDELSESYPLVRVAIDEDSGNSHFYLSTCSGQLIPDSILRFSSAAMGEMPSLNA</sequence>
<feature type="domain" description="Helicase C-terminal" evidence="4">
    <location>
        <begin position="691"/>
        <end position="883"/>
    </location>
</feature>
<keyword evidence="5" id="KW-0067">ATP-binding</keyword>
<reference evidence="5 6" key="1">
    <citation type="submission" date="2018-07" db="EMBL/GenBank/DDBJ databases">
        <title>Freshwater and sediment microbial communities from various areas in North America, analyzing microbe dynamics in response to fracking.</title>
        <authorList>
            <person name="Lamendella R."/>
        </authorList>
    </citation>
    <scope>NUCLEOTIDE SEQUENCE [LARGE SCALE GENOMIC DNA]</scope>
    <source>
        <strain evidence="5 6">105B</strain>
    </source>
</reference>
<protein>
    <submittedName>
        <fullName evidence="5">Helicase-like protein</fullName>
    </submittedName>
</protein>
<dbReference type="InterPro" id="IPR001650">
    <property type="entry name" value="Helicase_C-like"/>
</dbReference>
<dbReference type="Proteomes" id="UP000253647">
    <property type="component" value="Unassembled WGS sequence"/>
</dbReference>
<dbReference type="Pfam" id="PF04851">
    <property type="entry name" value="ResIII"/>
    <property type="match status" value="1"/>
</dbReference>
<dbReference type="PANTHER" id="PTHR45766">
    <property type="entry name" value="DNA ANNEALING HELICASE AND ENDONUCLEASE ZRANB3 FAMILY MEMBER"/>
    <property type="match status" value="1"/>
</dbReference>
<dbReference type="Gene3D" id="3.40.50.300">
    <property type="entry name" value="P-loop containing nucleotide triphosphate hydrolases"/>
    <property type="match status" value="1"/>
</dbReference>
<evidence type="ECO:0000259" key="3">
    <source>
        <dbReference type="PROSITE" id="PS51192"/>
    </source>
</evidence>
<dbReference type="PROSITE" id="PS51192">
    <property type="entry name" value="HELICASE_ATP_BIND_1"/>
    <property type="match status" value="1"/>
</dbReference>
<feature type="compositionally biased region" description="Basic and acidic residues" evidence="2">
    <location>
        <begin position="366"/>
        <end position="378"/>
    </location>
</feature>
<keyword evidence="1" id="KW-0378">Hydrolase</keyword>
<dbReference type="AlphaFoldDB" id="A0A368X2D3"/>
<evidence type="ECO:0000259" key="4">
    <source>
        <dbReference type="PROSITE" id="PS51194"/>
    </source>
</evidence>
<keyword evidence="5" id="KW-0347">Helicase</keyword>
<dbReference type="RefSeq" id="WP_114435558.1">
    <property type="nucleotide sequence ID" value="NZ_QPJI01000027.1"/>
</dbReference>
<dbReference type="EMBL" id="QPJI01000027">
    <property type="protein sequence ID" value="RCW62181.1"/>
    <property type="molecule type" value="Genomic_DNA"/>
</dbReference>
<evidence type="ECO:0000256" key="1">
    <source>
        <dbReference type="ARBA" id="ARBA00022801"/>
    </source>
</evidence>
<dbReference type="GO" id="GO:0003677">
    <property type="term" value="F:DNA binding"/>
    <property type="evidence" value="ECO:0007669"/>
    <property type="project" value="InterPro"/>
</dbReference>
<dbReference type="Pfam" id="PF00271">
    <property type="entry name" value="Helicase_C"/>
    <property type="match status" value="1"/>
</dbReference>
<dbReference type="SMART" id="SM00487">
    <property type="entry name" value="DEXDc"/>
    <property type="match status" value="1"/>
</dbReference>
<dbReference type="SUPFAM" id="SSF52540">
    <property type="entry name" value="P-loop containing nucleoside triphosphate hydrolases"/>
    <property type="match status" value="2"/>
</dbReference>
<evidence type="ECO:0000313" key="5">
    <source>
        <dbReference type="EMBL" id="RCW62181.1"/>
    </source>
</evidence>
<dbReference type="PANTHER" id="PTHR45766:SF6">
    <property type="entry name" value="SWI_SNF-RELATED MATRIX-ASSOCIATED ACTIN-DEPENDENT REGULATOR OF CHROMATIN SUBFAMILY A-LIKE PROTEIN 1"/>
    <property type="match status" value="1"/>
</dbReference>
<comment type="caution">
    <text evidence="5">The sequence shown here is derived from an EMBL/GenBank/DDBJ whole genome shotgun (WGS) entry which is preliminary data.</text>
</comment>
<gene>
    <name evidence="5" type="ORF">DET61_1276</name>
</gene>
<feature type="domain" description="Helicase ATP-binding" evidence="3">
    <location>
        <begin position="49"/>
        <end position="262"/>
    </location>
</feature>
<dbReference type="InterPro" id="IPR027417">
    <property type="entry name" value="P-loop_NTPase"/>
</dbReference>
<dbReference type="InterPro" id="IPR006935">
    <property type="entry name" value="Helicase/UvrB_N"/>
</dbReference>
<feature type="region of interest" description="Disordered" evidence="2">
    <location>
        <begin position="363"/>
        <end position="386"/>
    </location>
</feature>
<dbReference type="GO" id="GO:0004386">
    <property type="term" value="F:helicase activity"/>
    <property type="evidence" value="ECO:0007669"/>
    <property type="project" value="UniProtKB-KW"/>
</dbReference>
<dbReference type="InterPro" id="IPR038718">
    <property type="entry name" value="SNF2-like_sf"/>
</dbReference>
<evidence type="ECO:0000256" key="2">
    <source>
        <dbReference type="SAM" id="MobiDB-lite"/>
    </source>
</evidence>
<dbReference type="Gene3D" id="3.40.50.10810">
    <property type="entry name" value="Tandem AAA-ATPase domain"/>
    <property type="match status" value="1"/>
</dbReference>